<dbReference type="EMBL" id="JAAMPC010000001">
    <property type="protein sequence ID" value="KAG2330419.1"/>
    <property type="molecule type" value="Genomic_DNA"/>
</dbReference>
<evidence type="ECO:0000256" key="1">
    <source>
        <dbReference type="SAM" id="Coils"/>
    </source>
</evidence>
<organism evidence="2 3">
    <name type="scientific">Brassica carinata</name>
    <name type="common">Ethiopian mustard</name>
    <name type="synonym">Abyssinian cabbage</name>
    <dbReference type="NCBI Taxonomy" id="52824"/>
    <lineage>
        <taxon>Eukaryota</taxon>
        <taxon>Viridiplantae</taxon>
        <taxon>Streptophyta</taxon>
        <taxon>Embryophyta</taxon>
        <taxon>Tracheophyta</taxon>
        <taxon>Spermatophyta</taxon>
        <taxon>Magnoliopsida</taxon>
        <taxon>eudicotyledons</taxon>
        <taxon>Gunneridae</taxon>
        <taxon>Pentapetalae</taxon>
        <taxon>rosids</taxon>
        <taxon>malvids</taxon>
        <taxon>Brassicales</taxon>
        <taxon>Brassicaceae</taxon>
        <taxon>Brassiceae</taxon>
        <taxon>Brassica</taxon>
    </lineage>
</organism>
<proteinExistence type="predicted"/>
<keyword evidence="1" id="KW-0175">Coiled coil</keyword>
<dbReference type="Proteomes" id="UP000886595">
    <property type="component" value="Unassembled WGS sequence"/>
</dbReference>
<comment type="caution">
    <text evidence="2">The sequence shown here is derived from an EMBL/GenBank/DDBJ whole genome shotgun (WGS) entry which is preliminary data.</text>
</comment>
<name>A0A8X7WGK7_BRACI</name>
<protein>
    <submittedName>
        <fullName evidence="2">Uncharacterized protein</fullName>
    </submittedName>
</protein>
<reference evidence="2 3" key="1">
    <citation type="submission" date="2020-02" db="EMBL/GenBank/DDBJ databases">
        <authorList>
            <person name="Ma Q."/>
            <person name="Huang Y."/>
            <person name="Song X."/>
            <person name="Pei D."/>
        </authorList>
    </citation>
    <scope>NUCLEOTIDE SEQUENCE [LARGE SCALE GENOMIC DNA]</scope>
    <source>
        <strain evidence="2">Sxm20200214</strain>
        <tissue evidence="2">Leaf</tissue>
    </source>
</reference>
<evidence type="ECO:0000313" key="2">
    <source>
        <dbReference type="EMBL" id="KAG2330419.1"/>
    </source>
</evidence>
<gene>
    <name evidence="2" type="ORF">Bca52824_001599</name>
</gene>
<feature type="coiled-coil region" evidence="1">
    <location>
        <begin position="43"/>
        <end position="94"/>
    </location>
</feature>
<accession>A0A8X7WGK7</accession>
<dbReference type="OrthoDB" id="1129285at2759"/>
<sequence length="104" mass="12183">MLTYVNDSQYGIPRKCPCGGSIINEVSRKEENDTVPGKRFFTCKNYEEEIERLTKRVVEAEEVMLETTKLSREMERLEEKVQSLCEQVEYLTVHVGRLEKVCFD</sequence>
<dbReference type="AlphaFoldDB" id="A0A8X7WGK7"/>
<keyword evidence="3" id="KW-1185">Reference proteome</keyword>
<evidence type="ECO:0000313" key="3">
    <source>
        <dbReference type="Proteomes" id="UP000886595"/>
    </source>
</evidence>